<evidence type="ECO:0000259" key="7">
    <source>
        <dbReference type="SMART" id="SM00645"/>
    </source>
</evidence>
<evidence type="ECO:0000256" key="3">
    <source>
        <dbReference type="ARBA" id="ARBA00022729"/>
    </source>
</evidence>
<dbReference type="PRINTS" id="PR00705">
    <property type="entry name" value="PAPAIN"/>
</dbReference>
<dbReference type="PANTHER" id="PTHR12411">
    <property type="entry name" value="CYSTEINE PROTEASE FAMILY C1-RELATED"/>
    <property type="match status" value="1"/>
</dbReference>
<gene>
    <name evidence="9" type="ORF">EUGRSUZ_E02378</name>
</gene>
<sequence length="320" mass="35445">MSVRMLREPTIAEQHQQWMAEYVRTYKDPQEKAKCQAIFGQNLRFIEDFKRSGSRTFELGFNQLSDLTSEEFVRNHTGYLASKQPEPAETTSYSHENLADDVPDIDWVEEGVVNHIKYQGRFGSCWAFSVVVAVGGIVGITSGKLSVLFEQQLIDCDATSYGCRGGYPDNAFKYIIRNQGIASQNTYAYHGMDRTCNATKAAEHTAQIKGFADVPPGEDELMKAVSQQPVAVIITASGREFQSYRHGVFNGDCGSQLDHVVVVVGYGKSEDGINFWKIRKSWGVAWGEGGYMRIQRGGGSSKGICGLASEASYPLLKDNT</sequence>
<dbReference type="InterPro" id="IPR013128">
    <property type="entry name" value="Peptidase_C1A"/>
</dbReference>
<dbReference type="SMART" id="SM00848">
    <property type="entry name" value="Inhibitor_I29"/>
    <property type="match status" value="1"/>
</dbReference>
<keyword evidence="4" id="KW-0378">Hydrolase</keyword>
<dbReference type="InterPro" id="IPR000169">
    <property type="entry name" value="Pept_cys_AS"/>
</dbReference>
<dbReference type="SMART" id="SM00645">
    <property type="entry name" value="Pept_C1"/>
    <property type="match status" value="1"/>
</dbReference>
<evidence type="ECO:0000259" key="8">
    <source>
        <dbReference type="SMART" id="SM00848"/>
    </source>
</evidence>
<evidence type="ECO:0000256" key="5">
    <source>
        <dbReference type="ARBA" id="ARBA00022807"/>
    </source>
</evidence>
<dbReference type="EMBL" id="KK198757">
    <property type="protein sequence ID" value="KCW73778.1"/>
    <property type="molecule type" value="Genomic_DNA"/>
</dbReference>
<evidence type="ECO:0000256" key="2">
    <source>
        <dbReference type="ARBA" id="ARBA00022670"/>
    </source>
</evidence>
<dbReference type="InterPro" id="IPR013201">
    <property type="entry name" value="Prot_inhib_I29"/>
</dbReference>
<keyword evidence="5" id="KW-0788">Thiol protease</keyword>
<dbReference type="GO" id="GO:0051603">
    <property type="term" value="P:proteolysis involved in protein catabolic process"/>
    <property type="evidence" value="ECO:0000318"/>
    <property type="project" value="GO_Central"/>
</dbReference>
<dbReference type="InterPro" id="IPR000668">
    <property type="entry name" value="Peptidase_C1A_C"/>
</dbReference>
<dbReference type="PROSITE" id="PS00139">
    <property type="entry name" value="THIOL_PROTEASE_CYS"/>
    <property type="match status" value="1"/>
</dbReference>
<evidence type="ECO:0000256" key="6">
    <source>
        <dbReference type="ARBA" id="ARBA00023157"/>
    </source>
</evidence>
<feature type="domain" description="Cathepsin propeptide inhibitor" evidence="8">
    <location>
        <begin position="15"/>
        <end position="72"/>
    </location>
</feature>
<dbReference type="InterPro" id="IPR038765">
    <property type="entry name" value="Papain-like_cys_pep_sf"/>
</dbReference>
<evidence type="ECO:0000256" key="1">
    <source>
        <dbReference type="ARBA" id="ARBA00008455"/>
    </source>
</evidence>
<proteinExistence type="inferred from homology"/>
<evidence type="ECO:0000256" key="4">
    <source>
        <dbReference type="ARBA" id="ARBA00022801"/>
    </source>
</evidence>
<dbReference type="InterPro" id="IPR039417">
    <property type="entry name" value="Peptidase_C1A_papain-like"/>
</dbReference>
<dbReference type="AlphaFoldDB" id="A0A059C5M6"/>
<dbReference type="Pfam" id="PF00112">
    <property type="entry name" value="Peptidase_C1"/>
    <property type="match status" value="1"/>
</dbReference>
<reference evidence="9" key="1">
    <citation type="submission" date="2013-07" db="EMBL/GenBank/DDBJ databases">
        <title>The genome of Eucalyptus grandis.</title>
        <authorList>
            <person name="Schmutz J."/>
            <person name="Hayes R."/>
            <person name="Myburg A."/>
            <person name="Tuskan G."/>
            <person name="Grattapaglia D."/>
            <person name="Rokhsar D.S."/>
        </authorList>
    </citation>
    <scope>NUCLEOTIDE SEQUENCE</scope>
    <source>
        <tissue evidence="9">Leaf extractions</tissue>
    </source>
</reference>
<dbReference type="GO" id="GO:0004197">
    <property type="term" value="F:cysteine-type endopeptidase activity"/>
    <property type="evidence" value="ECO:0000318"/>
    <property type="project" value="GO_Central"/>
</dbReference>
<keyword evidence="3" id="KW-0732">Signal</keyword>
<feature type="domain" description="Peptidase C1A papain C-terminal" evidence="7">
    <location>
        <begin position="102"/>
        <end position="315"/>
    </location>
</feature>
<accession>A0A059C5M6</accession>
<name>A0A059C5M6_EUCGR</name>
<keyword evidence="2" id="KW-0645">Protease</keyword>
<dbReference type="Gramene" id="KCW73778">
    <property type="protein sequence ID" value="KCW73778"/>
    <property type="gene ID" value="EUGRSUZ_E02378"/>
</dbReference>
<evidence type="ECO:0008006" key="10">
    <source>
        <dbReference type="Google" id="ProtNLM"/>
    </source>
</evidence>
<keyword evidence="6" id="KW-1015">Disulfide bond</keyword>
<dbReference type="Gene3D" id="3.90.70.10">
    <property type="entry name" value="Cysteine proteinases"/>
    <property type="match status" value="1"/>
</dbReference>
<dbReference type="Pfam" id="PF08246">
    <property type="entry name" value="Inhibitor_I29"/>
    <property type="match status" value="1"/>
</dbReference>
<organism evidence="9">
    <name type="scientific">Eucalyptus grandis</name>
    <name type="common">Flooded gum</name>
    <dbReference type="NCBI Taxonomy" id="71139"/>
    <lineage>
        <taxon>Eukaryota</taxon>
        <taxon>Viridiplantae</taxon>
        <taxon>Streptophyta</taxon>
        <taxon>Embryophyta</taxon>
        <taxon>Tracheophyta</taxon>
        <taxon>Spermatophyta</taxon>
        <taxon>Magnoliopsida</taxon>
        <taxon>eudicotyledons</taxon>
        <taxon>Gunneridae</taxon>
        <taxon>Pentapetalae</taxon>
        <taxon>rosids</taxon>
        <taxon>malvids</taxon>
        <taxon>Myrtales</taxon>
        <taxon>Myrtaceae</taxon>
        <taxon>Myrtoideae</taxon>
        <taxon>Eucalypteae</taxon>
        <taxon>Eucalyptus</taxon>
    </lineage>
</organism>
<dbReference type="CDD" id="cd02248">
    <property type="entry name" value="Peptidase_C1A"/>
    <property type="match status" value="1"/>
</dbReference>
<dbReference type="GO" id="GO:0005615">
    <property type="term" value="C:extracellular space"/>
    <property type="evidence" value="ECO:0000318"/>
    <property type="project" value="GO_Central"/>
</dbReference>
<dbReference type="eggNOG" id="KOG1543">
    <property type="taxonomic scope" value="Eukaryota"/>
</dbReference>
<protein>
    <recommendedName>
        <fullName evidence="10">Peptidase C1A papain C-terminal domain-containing protein</fullName>
    </recommendedName>
</protein>
<dbReference type="GO" id="GO:0005764">
    <property type="term" value="C:lysosome"/>
    <property type="evidence" value="ECO:0000318"/>
    <property type="project" value="GO_Central"/>
</dbReference>
<dbReference type="InParanoid" id="A0A059C5M6"/>
<evidence type="ECO:0000313" key="9">
    <source>
        <dbReference type="EMBL" id="KCW73778.1"/>
    </source>
</evidence>
<dbReference type="FunFam" id="3.90.70.10:FF:000067">
    <property type="entry name" value="Senescence-specific cysteine protease"/>
    <property type="match status" value="1"/>
</dbReference>
<comment type="similarity">
    <text evidence="1">Belongs to the peptidase C1 family.</text>
</comment>
<dbReference type="SUPFAM" id="SSF54001">
    <property type="entry name" value="Cysteine proteinases"/>
    <property type="match status" value="1"/>
</dbReference>